<dbReference type="Pfam" id="PF14280">
    <property type="entry name" value="DUF4365"/>
    <property type="match status" value="1"/>
</dbReference>
<evidence type="ECO:0000259" key="1">
    <source>
        <dbReference type="Pfam" id="PF14280"/>
    </source>
</evidence>
<gene>
    <name evidence="2" type="ORF">PY092_12585</name>
</gene>
<comment type="caution">
    <text evidence="2">The sequence shown here is derived from an EMBL/GenBank/DDBJ whole genome shotgun (WGS) entry which is preliminary data.</text>
</comment>
<reference evidence="2 3" key="1">
    <citation type="submission" date="2023-03" db="EMBL/GenBank/DDBJ databases">
        <title>Muricauda XX sp. nov. and Muricauda XXX sp. nov., two novel species isolated from Okinawa Trough.</title>
        <authorList>
            <person name="Cao W."/>
            <person name="Deng X."/>
        </authorList>
    </citation>
    <scope>NUCLEOTIDE SEQUENCE [LARGE SCALE GENOMIC DNA]</scope>
    <source>
        <strain evidence="2 3">334s03</strain>
    </source>
</reference>
<evidence type="ECO:0000313" key="2">
    <source>
        <dbReference type="EMBL" id="MDF0716991.1"/>
    </source>
</evidence>
<keyword evidence="3" id="KW-1185">Reference proteome</keyword>
<dbReference type="InterPro" id="IPR025375">
    <property type="entry name" value="DUF4365"/>
</dbReference>
<organism evidence="2 3">
    <name type="scientific">Flagellimonas yonaguniensis</name>
    <dbReference type="NCBI Taxonomy" id="3031325"/>
    <lineage>
        <taxon>Bacteria</taxon>
        <taxon>Pseudomonadati</taxon>
        <taxon>Bacteroidota</taxon>
        <taxon>Flavobacteriia</taxon>
        <taxon>Flavobacteriales</taxon>
        <taxon>Flavobacteriaceae</taxon>
        <taxon>Flagellimonas</taxon>
    </lineage>
</organism>
<accession>A0ABT5Y0Y5</accession>
<proteinExistence type="predicted"/>
<feature type="domain" description="DUF4365" evidence="1">
    <location>
        <begin position="8"/>
        <end position="161"/>
    </location>
</feature>
<name>A0ABT5Y0Y5_9FLAO</name>
<dbReference type="RefSeq" id="WP_275616161.1">
    <property type="nucleotide sequence ID" value="NZ_JARFVB010000007.1"/>
</dbReference>
<sequence length="174" mass="20080">MTDNDIMEEISKGYLELIASRNGYFNSIHRDYGTDLSIRKAKLCPIRKRYLTTGKAIDIQVKAVSEKYVRDYSDNSKTFVKYDLEVKNYNDLIDRANENGSFIPLILAVFIMPEFKNDWLNVKPEELILKKCAFWFQIPSGSSHSVNKSTVTIDIPKANRIAMDFYDVQFSALD</sequence>
<protein>
    <submittedName>
        <fullName evidence="2">DUF4365 domain-containing protein</fullName>
    </submittedName>
</protein>
<dbReference type="EMBL" id="JARFVB010000007">
    <property type="protein sequence ID" value="MDF0716991.1"/>
    <property type="molecule type" value="Genomic_DNA"/>
</dbReference>
<dbReference type="Proteomes" id="UP001221366">
    <property type="component" value="Unassembled WGS sequence"/>
</dbReference>
<evidence type="ECO:0000313" key="3">
    <source>
        <dbReference type="Proteomes" id="UP001221366"/>
    </source>
</evidence>